<protein>
    <submittedName>
        <fullName evidence="2">Uncharacterized protein</fullName>
    </submittedName>
</protein>
<reference evidence="2" key="1">
    <citation type="submission" date="2022-11" db="UniProtKB">
        <authorList>
            <consortium name="WormBaseParasite"/>
        </authorList>
    </citation>
    <scope>IDENTIFICATION</scope>
</reference>
<name>A0A915HUJ2_ROMCU</name>
<dbReference type="AlphaFoldDB" id="A0A915HUJ2"/>
<sequence>MDIQYACSGQRQNVFMVTVGCIQTKIDQEEKKRTYSVHEVCKGWQFSKTIIKEGEPLKLYMVCVVDRSKDVLRSTEPIWAVLILHQYLQMKCK</sequence>
<keyword evidence="1" id="KW-1185">Reference proteome</keyword>
<proteinExistence type="predicted"/>
<evidence type="ECO:0000313" key="2">
    <source>
        <dbReference type="WBParaSite" id="nRc.2.0.1.t05445-RA"/>
    </source>
</evidence>
<accession>A0A915HUJ2</accession>
<dbReference type="Proteomes" id="UP000887565">
    <property type="component" value="Unplaced"/>
</dbReference>
<evidence type="ECO:0000313" key="1">
    <source>
        <dbReference type="Proteomes" id="UP000887565"/>
    </source>
</evidence>
<dbReference type="WBParaSite" id="nRc.2.0.1.t05445-RA">
    <property type="protein sequence ID" value="nRc.2.0.1.t05445-RA"/>
    <property type="gene ID" value="nRc.2.0.1.g05445"/>
</dbReference>
<organism evidence="1 2">
    <name type="scientific">Romanomermis culicivorax</name>
    <name type="common">Nematode worm</name>
    <dbReference type="NCBI Taxonomy" id="13658"/>
    <lineage>
        <taxon>Eukaryota</taxon>
        <taxon>Metazoa</taxon>
        <taxon>Ecdysozoa</taxon>
        <taxon>Nematoda</taxon>
        <taxon>Enoplea</taxon>
        <taxon>Dorylaimia</taxon>
        <taxon>Mermithida</taxon>
        <taxon>Mermithoidea</taxon>
        <taxon>Mermithidae</taxon>
        <taxon>Romanomermis</taxon>
    </lineage>
</organism>